<dbReference type="Pfam" id="PF00134">
    <property type="entry name" value="Cyclin_N"/>
    <property type="match status" value="1"/>
</dbReference>
<dbReference type="InterPro" id="IPR039361">
    <property type="entry name" value="Cyclin"/>
</dbReference>
<evidence type="ECO:0000313" key="4">
    <source>
        <dbReference type="EMBL" id="EJK44574.1"/>
    </source>
</evidence>
<keyword evidence="1 2" id="KW-0195">Cyclin</keyword>
<dbReference type="AlphaFoldDB" id="K0R150"/>
<sequence>MASATTEGHAVHIDAFVRQERLPSYTRRDYLSSDWQNALWQARIREVSCGPAVRPAADRCDPYTHRLEDTARGSPSSVVPSPLAPAAPSEICSRWRDKIVEWKYQIVDRFDLDRGLVAVSSFYLDRYLSMHYVDEELFQLAAMTSIYLAIKVHSTKKISIEAIASTGNGYITDAHIQAMELDLLQGLDWNLHPPTAVGFIENIFPILAAELGSSSSGPDGTGAGLCPSLGGDTSGVLEFAKFLSELSVCAYPFVNARPSSVAIAALGYGFDYFALPPECKSTLQQILIRHDLDMKTDEVKECKKLLRRIYKLAMPNDCRGSWESMGSY</sequence>
<dbReference type="InterPro" id="IPR036915">
    <property type="entry name" value="Cyclin-like_sf"/>
</dbReference>
<evidence type="ECO:0000259" key="3">
    <source>
        <dbReference type="SMART" id="SM00385"/>
    </source>
</evidence>
<dbReference type="InterPro" id="IPR006671">
    <property type="entry name" value="Cyclin_N"/>
</dbReference>
<protein>
    <recommendedName>
        <fullName evidence="3">Cyclin-like domain-containing protein</fullName>
    </recommendedName>
</protein>
<dbReference type="SMART" id="SM00385">
    <property type="entry name" value="CYCLIN"/>
    <property type="match status" value="1"/>
</dbReference>
<name>K0R150_THAOC</name>
<gene>
    <name evidence="4" type="ORF">THAOC_36876</name>
</gene>
<reference evidence="4 5" key="1">
    <citation type="journal article" date="2012" name="Genome Biol.">
        <title>Genome and low-iron response of an oceanic diatom adapted to chronic iron limitation.</title>
        <authorList>
            <person name="Lommer M."/>
            <person name="Specht M."/>
            <person name="Roy A.S."/>
            <person name="Kraemer L."/>
            <person name="Andreson R."/>
            <person name="Gutowska M.A."/>
            <person name="Wolf J."/>
            <person name="Bergner S.V."/>
            <person name="Schilhabel M.B."/>
            <person name="Klostermeier U.C."/>
            <person name="Beiko R.G."/>
            <person name="Rosenstiel P."/>
            <person name="Hippler M."/>
            <person name="Laroche J."/>
        </authorList>
    </citation>
    <scope>NUCLEOTIDE SEQUENCE [LARGE SCALE GENOMIC DNA]</scope>
    <source>
        <strain evidence="4 5">CCMP1005</strain>
    </source>
</reference>
<dbReference type="EMBL" id="AGNL01049510">
    <property type="protein sequence ID" value="EJK44574.1"/>
    <property type="molecule type" value="Genomic_DNA"/>
</dbReference>
<evidence type="ECO:0000313" key="5">
    <source>
        <dbReference type="Proteomes" id="UP000266841"/>
    </source>
</evidence>
<organism evidence="4 5">
    <name type="scientific">Thalassiosira oceanica</name>
    <name type="common">Marine diatom</name>
    <dbReference type="NCBI Taxonomy" id="159749"/>
    <lineage>
        <taxon>Eukaryota</taxon>
        <taxon>Sar</taxon>
        <taxon>Stramenopiles</taxon>
        <taxon>Ochrophyta</taxon>
        <taxon>Bacillariophyta</taxon>
        <taxon>Coscinodiscophyceae</taxon>
        <taxon>Thalassiosirophycidae</taxon>
        <taxon>Thalassiosirales</taxon>
        <taxon>Thalassiosiraceae</taxon>
        <taxon>Thalassiosira</taxon>
    </lineage>
</organism>
<dbReference type="InterPro" id="IPR004367">
    <property type="entry name" value="Cyclin_C-dom"/>
</dbReference>
<comment type="caution">
    <text evidence="4">The sequence shown here is derived from an EMBL/GenBank/DDBJ whole genome shotgun (WGS) entry which is preliminary data.</text>
</comment>
<dbReference type="Gene3D" id="1.10.472.10">
    <property type="entry name" value="Cyclin-like"/>
    <property type="match status" value="2"/>
</dbReference>
<feature type="domain" description="Cyclin-like" evidence="3">
    <location>
        <begin position="101"/>
        <end position="185"/>
    </location>
</feature>
<dbReference type="Pfam" id="PF02984">
    <property type="entry name" value="Cyclin_C"/>
    <property type="match status" value="1"/>
</dbReference>
<dbReference type="SUPFAM" id="SSF47954">
    <property type="entry name" value="Cyclin-like"/>
    <property type="match status" value="2"/>
</dbReference>
<evidence type="ECO:0000256" key="1">
    <source>
        <dbReference type="ARBA" id="ARBA00023127"/>
    </source>
</evidence>
<dbReference type="Proteomes" id="UP000266841">
    <property type="component" value="Unassembled WGS sequence"/>
</dbReference>
<accession>K0R150</accession>
<dbReference type="OrthoDB" id="41162at2759"/>
<dbReference type="PANTHER" id="PTHR10177">
    <property type="entry name" value="CYCLINS"/>
    <property type="match status" value="1"/>
</dbReference>
<comment type="similarity">
    <text evidence="2">Belongs to the cyclin family.</text>
</comment>
<dbReference type="eggNOG" id="KOG0655">
    <property type="taxonomic scope" value="Eukaryota"/>
</dbReference>
<evidence type="ECO:0000256" key="2">
    <source>
        <dbReference type="RuleBase" id="RU000383"/>
    </source>
</evidence>
<dbReference type="FunFam" id="1.10.472.10:FF:000093">
    <property type="entry name" value="Predicted protein"/>
    <property type="match status" value="1"/>
</dbReference>
<proteinExistence type="inferred from homology"/>
<dbReference type="InterPro" id="IPR013763">
    <property type="entry name" value="Cyclin-like_dom"/>
</dbReference>
<keyword evidence="5" id="KW-1185">Reference proteome</keyword>